<proteinExistence type="predicted"/>
<name>A0A8R7UDC4_TRIUA</name>
<sequence length="50" mass="5462">MTVLSEVGDKTFFTAAVPHPTSPPLAFHVFLVLLSPRVRPGIVKEAGMWL</sequence>
<dbReference type="Gramene" id="TuG1812G0500001391.01.T01">
    <property type="protein sequence ID" value="TuG1812G0500001391.01.T01.cds449727"/>
    <property type="gene ID" value="TuG1812G0500001391.01"/>
</dbReference>
<evidence type="ECO:0000313" key="1">
    <source>
        <dbReference type="EnsemblPlants" id="TuG1812G0500001391.01.T01.cds449727"/>
    </source>
</evidence>
<reference evidence="2" key="1">
    <citation type="journal article" date="2013" name="Nature">
        <title>Draft genome of the wheat A-genome progenitor Triticum urartu.</title>
        <authorList>
            <person name="Ling H.Q."/>
            <person name="Zhao S."/>
            <person name="Liu D."/>
            <person name="Wang J."/>
            <person name="Sun H."/>
            <person name="Zhang C."/>
            <person name="Fan H."/>
            <person name="Li D."/>
            <person name="Dong L."/>
            <person name="Tao Y."/>
            <person name="Gao C."/>
            <person name="Wu H."/>
            <person name="Li Y."/>
            <person name="Cui Y."/>
            <person name="Guo X."/>
            <person name="Zheng S."/>
            <person name="Wang B."/>
            <person name="Yu K."/>
            <person name="Liang Q."/>
            <person name="Yang W."/>
            <person name="Lou X."/>
            <person name="Chen J."/>
            <person name="Feng M."/>
            <person name="Jian J."/>
            <person name="Zhang X."/>
            <person name="Luo G."/>
            <person name="Jiang Y."/>
            <person name="Liu J."/>
            <person name="Wang Z."/>
            <person name="Sha Y."/>
            <person name="Zhang B."/>
            <person name="Wu H."/>
            <person name="Tang D."/>
            <person name="Shen Q."/>
            <person name="Xue P."/>
            <person name="Zou S."/>
            <person name="Wang X."/>
            <person name="Liu X."/>
            <person name="Wang F."/>
            <person name="Yang Y."/>
            <person name="An X."/>
            <person name="Dong Z."/>
            <person name="Zhang K."/>
            <person name="Zhang X."/>
            <person name="Luo M.C."/>
            <person name="Dvorak J."/>
            <person name="Tong Y."/>
            <person name="Wang J."/>
            <person name="Yang H."/>
            <person name="Li Z."/>
            <person name="Wang D."/>
            <person name="Zhang A."/>
            <person name="Wang J."/>
        </authorList>
    </citation>
    <scope>NUCLEOTIDE SEQUENCE</scope>
    <source>
        <strain evidence="2">cv. G1812</strain>
    </source>
</reference>
<dbReference type="AlphaFoldDB" id="A0A8R7UDC4"/>
<accession>A0A8R7UDC4</accession>
<organism evidence="1 2">
    <name type="scientific">Triticum urartu</name>
    <name type="common">Red wild einkorn</name>
    <name type="synonym">Crithodium urartu</name>
    <dbReference type="NCBI Taxonomy" id="4572"/>
    <lineage>
        <taxon>Eukaryota</taxon>
        <taxon>Viridiplantae</taxon>
        <taxon>Streptophyta</taxon>
        <taxon>Embryophyta</taxon>
        <taxon>Tracheophyta</taxon>
        <taxon>Spermatophyta</taxon>
        <taxon>Magnoliopsida</taxon>
        <taxon>Liliopsida</taxon>
        <taxon>Poales</taxon>
        <taxon>Poaceae</taxon>
        <taxon>BOP clade</taxon>
        <taxon>Pooideae</taxon>
        <taxon>Triticodae</taxon>
        <taxon>Triticeae</taxon>
        <taxon>Triticinae</taxon>
        <taxon>Triticum</taxon>
    </lineage>
</organism>
<keyword evidence="2" id="KW-1185">Reference proteome</keyword>
<dbReference type="Proteomes" id="UP000015106">
    <property type="component" value="Chromosome 5"/>
</dbReference>
<protein>
    <submittedName>
        <fullName evidence="1">Uncharacterized protein</fullName>
    </submittedName>
</protein>
<dbReference type="EnsemblPlants" id="TuG1812G0500001391.01.T01">
    <property type="protein sequence ID" value="TuG1812G0500001391.01.T01.cds449727"/>
    <property type="gene ID" value="TuG1812G0500001391.01"/>
</dbReference>
<reference evidence="1" key="2">
    <citation type="submission" date="2018-03" db="EMBL/GenBank/DDBJ databases">
        <title>The Triticum urartu genome reveals the dynamic nature of wheat genome evolution.</title>
        <authorList>
            <person name="Ling H."/>
            <person name="Ma B."/>
            <person name="Shi X."/>
            <person name="Liu H."/>
            <person name="Dong L."/>
            <person name="Sun H."/>
            <person name="Cao Y."/>
            <person name="Gao Q."/>
            <person name="Zheng S."/>
            <person name="Li Y."/>
            <person name="Yu Y."/>
            <person name="Du H."/>
            <person name="Qi M."/>
            <person name="Li Y."/>
            <person name="Yu H."/>
            <person name="Cui Y."/>
            <person name="Wang N."/>
            <person name="Chen C."/>
            <person name="Wu H."/>
            <person name="Zhao Y."/>
            <person name="Zhang J."/>
            <person name="Li Y."/>
            <person name="Zhou W."/>
            <person name="Zhang B."/>
            <person name="Hu W."/>
            <person name="Eijk M."/>
            <person name="Tang J."/>
            <person name="Witsenboer H."/>
            <person name="Zhao S."/>
            <person name="Li Z."/>
            <person name="Zhang A."/>
            <person name="Wang D."/>
            <person name="Liang C."/>
        </authorList>
    </citation>
    <scope>NUCLEOTIDE SEQUENCE [LARGE SCALE GENOMIC DNA]</scope>
    <source>
        <strain evidence="1">cv. G1812</strain>
    </source>
</reference>
<reference evidence="1" key="3">
    <citation type="submission" date="2022-06" db="UniProtKB">
        <authorList>
            <consortium name="EnsemblPlants"/>
        </authorList>
    </citation>
    <scope>IDENTIFICATION</scope>
</reference>
<evidence type="ECO:0000313" key="2">
    <source>
        <dbReference type="Proteomes" id="UP000015106"/>
    </source>
</evidence>